<dbReference type="Proteomes" id="UP000606974">
    <property type="component" value="Unassembled WGS sequence"/>
</dbReference>
<comment type="caution">
    <text evidence="1">The sequence shown here is derived from an EMBL/GenBank/DDBJ whole genome shotgun (WGS) entry which is preliminary data.</text>
</comment>
<sequence>MIFLNSWQDSELNSSYTSHMKKSTATIQSLDDLIGPCSRILEEIQRINETKTAKHGCADIAKLLGHMSSLLNRRPAESSGRPGFITA</sequence>
<evidence type="ECO:0000313" key="1">
    <source>
        <dbReference type="EMBL" id="KAF7513133.1"/>
    </source>
</evidence>
<evidence type="ECO:0000313" key="2">
    <source>
        <dbReference type="Proteomes" id="UP000606974"/>
    </source>
</evidence>
<dbReference type="EMBL" id="JAACFV010000007">
    <property type="protein sequence ID" value="KAF7513133.1"/>
    <property type="molecule type" value="Genomic_DNA"/>
</dbReference>
<keyword evidence="2" id="KW-1185">Reference proteome</keyword>
<reference evidence="1" key="1">
    <citation type="submission" date="2020-02" db="EMBL/GenBank/DDBJ databases">
        <authorList>
            <person name="Palmer J.M."/>
        </authorList>
    </citation>
    <scope>NUCLEOTIDE SEQUENCE</scope>
    <source>
        <strain evidence="1">EPUS1.4</strain>
        <tissue evidence="1">Thallus</tissue>
    </source>
</reference>
<dbReference type="AlphaFoldDB" id="A0A8H7E9F4"/>
<gene>
    <name evidence="1" type="ORF">GJ744_010529</name>
</gene>
<protein>
    <submittedName>
        <fullName evidence="1">Uncharacterized protein</fullName>
    </submittedName>
</protein>
<name>A0A8H7E9F4_9EURO</name>
<proteinExistence type="predicted"/>
<organism evidence="1 2">
    <name type="scientific">Endocarpon pusillum</name>
    <dbReference type="NCBI Taxonomy" id="364733"/>
    <lineage>
        <taxon>Eukaryota</taxon>
        <taxon>Fungi</taxon>
        <taxon>Dikarya</taxon>
        <taxon>Ascomycota</taxon>
        <taxon>Pezizomycotina</taxon>
        <taxon>Eurotiomycetes</taxon>
        <taxon>Chaetothyriomycetidae</taxon>
        <taxon>Verrucariales</taxon>
        <taxon>Verrucariaceae</taxon>
        <taxon>Endocarpon</taxon>
    </lineage>
</organism>
<accession>A0A8H7E9F4</accession>